<sequence>MACTTTRQARADEATVSVGPPEYGYTHGRFARPPDPDPPIATYAYSVEARTEVERPSFVERDVYRSPFRLQLGPAAMTTGRGLGMGLGVAADFGRGTVGARLAAAWLRGERQSEDTGIGQYTGELTLDLNKRGQVHPVFGVGFGVARVSRPEGSGNVGIGIARFGLEYSLGLEDTDVRLGGGITGVLPGPSDREVSNVKPYALVGANVAIGF</sequence>
<gene>
    <name evidence="2" type="ORF">LVJ94_11105</name>
</gene>
<organism evidence="2 3">
    <name type="scientific">Pendulispora rubella</name>
    <dbReference type="NCBI Taxonomy" id="2741070"/>
    <lineage>
        <taxon>Bacteria</taxon>
        <taxon>Pseudomonadati</taxon>
        <taxon>Myxococcota</taxon>
        <taxon>Myxococcia</taxon>
        <taxon>Myxococcales</taxon>
        <taxon>Sorangiineae</taxon>
        <taxon>Pendulisporaceae</taxon>
        <taxon>Pendulispora</taxon>
    </lineage>
</organism>
<evidence type="ECO:0000313" key="3">
    <source>
        <dbReference type="Proteomes" id="UP001374803"/>
    </source>
</evidence>
<proteinExistence type="predicted"/>
<name>A0ABZ2LA22_9BACT</name>
<evidence type="ECO:0008006" key="4">
    <source>
        <dbReference type="Google" id="ProtNLM"/>
    </source>
</evidence>
<keyword evidence="3" id="KW-1185">Reference proteome</keyword>
<dbReference type="EMBL" id="CP089983">
    <property type="protein sequence ID" value="WXB07779.1"/>
    <property type="molecule type" value="Genomic_DNA"/>
</dbReference>
<reference evidence="2" key="1">
    <citation type="submission" date="2021-12" db="EMBL/GenBank/DDBJ databases">
        <title>Discovery of the Pendulisporaceae a myxobacterial family with distinct sporulation behavior and unique specialized metabolism.</title>
        <authorList>
            <person name="Garcia R."/>
            <person name="Popoff A."/>
            <person name="Bader C.D."/>
            <person name="Loehr J."/>
            <person name="Walesch S."/>
            <person name="Walt C."/>
            <person name="Boldt J."/>
            <person name="Bunk B."/>
            <person name="Haeckl F.J.F.P.J."/>
            <person name="Gunesch A.P."/>
            <person name="Birkelbach J."/>
            <person name="Nuebel U."/>
            <person name="Pietschmann T."/>
            <person name="Bach T."/>
            <person name="Mueller R."/>
        </authorList>
    </citation>
    <scope>NUCLEOTIDE SEQUENCE</scope>
    <source>
        <strain evidence="2">MSr11367</strain>
    </source>
</reference>
<dbReference type="RefSeq" id="WP_394837445.1">
    <property type="nucleotide sequence ID" value="NZ_CP089929.1"/>
</dbReference>
<protein>
    <recommendedName>
        <fullName evidence="4">Outer membrane protein beta-barrel domain-containing protein</fullName>
    </recommendedName>
</protein>
<feature type="region of interest" description="Disordered" evidence="1">
    <location>
        <begin position="1"/>
        <end position="20"/>
    </location>
</feature>
<evidence type="ECO:0000313" key="2">
    <source>
        <dbReference type="EMBL" id="WXB07779.1"/>
    </source>
</evidence>
<accession>A0ABZ2LA22</accession>
<evidence type="ECO:0000256" key="1">
    <source>
        <dbReference type="SAM" id="MobiDB-lite"/>
    </source>
</evidence>
<dbReference type="Proteomes" id="UP001374803">
    <property type="component" value="Chromosome"/>
</dbReference>